<evidence type="ECO:0000256" key="1">
    <source>
        <dbReference type="ARBA" id="ARBA00022801"/>
    </source>
</evidence>
<dbReference type="PANTHER" id="PTHR43156:SF2">
    <property type="entry name" value="STAGE II SPORULATION PROTEIN E"/>
    <property type="match status" value="1"/>
</dbReference>
<dbReference type="Gene3D" id="3.60.40.10">
    <property type="entry name" value="PPM-type phosphatase domain"/>
    <property type="match status" value="1"/>
</dbReference>
<evidence type="ECO:0000256" key="3">
    <source>
        <dbReference type="SAM" id="Phobius"/>
    </source>
</evidence>
<dbReference type="InterPro" id="IPR052016">
    <property type="entry name" value="Bact_Sigma-Reg"/>
</dbReference>
<feature type="transmembrane region" description="Helical" evidence="3">
    <location>
        <begin position="111"/>
        <end position="131"/>
    </location>
</feature>
<dbReference type="Proteomes" id="UP000236754">
    <property type="component" value="Unassembled WGS sequence"/>
</dbReference>
<keyword evidence="3" id="KW-1133">Transmembrane helix</keyword>
<keyword evidence="6" id="KW-1185">Reference proteome</keyword>
<evidence type="ECO:0000313" key="6">
    <source>
        <dbReference type="Proteomes" id="UP000236754"/>
    </source>
</evidence>
<proteinExistence type="predicted"/>
<dbReference type="Pfam" id="PF07228">
    <property type="entry name" value="SpoIIE"/>
    <property type="match status" value="1"/>
</dbReference>
<gene>
    <name evidence="5" type="ORF">SAMN05216223_108206</name>
</gene>
<dbReference type="GO" id="GO:0016791">
    <property type="term" value="F:phosphatase activity"/>
    <property type="evidence" value="ECO:0007669"/>
    <property type="project" value="TreeGrafter"/>
</dbReference>
<keyword evidence="3" id="KW-0472">Membrane</keyword>
<feature type="region of interest" description="Disordered" evidence="2">
    <location>
        <begin position="407"/>
        <end position="428"/>
    </location>
</feature>
<reference evidence="5 6" key="1">
    <citation type="submission" date="2016-10" db="EMBL/GenBank/DDBJ databases">
        <authorList>
            <person name="de Groot N.N."/>
        </authorList>
    </citation>
    <scope>NUCLEOTIDE SEQUENCE [LARGE SCALE GENOMIC DNA]</scope>
    <source>
        <strain evidence="5 6">CGMCC 4.2023</strain>
    </source>
</reference>
<dbReference type="EMBL" id="FNVU01000008">
    <property type="protein sequence ID" value="SEG69701.1"/>
    <property type="molecule type" value="Genomic_DNA"/>
</dbReference>
<dbReference type="AlphaFoldDB" id="A0A1H6C9R2"/>
<feature type="compositionally biased region" description="Basic and acidic residues" evidence="2">
    <location>
        <begin position="1"/>
        <end position="12"/>
    </location>
</feature>
<keyword evidence="1" id="KW-0378">Hydrolase</keyword>
<dbReference type="InterPro" id="IPR036457">
    <property type="entry name" value="PPM-type-like_dom_sf"/>
</dbReference>
<dbReference type="InterPro" id="IPR001932">
    <property type="entry name" value="PPM-type_phosphatase-like_dom"/>
</dbReference>
<dbReference type="SMART" id="SM00331">
    <property type="entry name" value="PP2C_SIG"/>
    <property type="match status" value="1"/>
</dbReference>
<evidence type="ECO:0000259" key="4">
    <source>
        <dbReference type="SMART" id="SM00331"/>
    </source>
</evidence>
<keyword evidence="3" id="KW-0812">Transmembrane</keyword>
<sequence length="428" mass="44417">MLRRSRADRPPAPERSQSPAAPGDGEADRVDQDAEPDVMPAADGGSDTGSSLLPVAMDRPSAPLSLTVLPYAVMAVVALVDGIGGASVGLLPLVALGPAFAGLVGSWVRTAVIGALAVAVVCALGAVDGLFAERRGFAAIGAVLGVTIAAVIAAVTRQRREAELANVRSIAEVAQRVLLRPVPRRAGPLRAAVSYTSAVTEARIGGDLYEVVSSPAGVRVIIGDVQGKGLDAVETAAVVLGAFREAAHDEKTLTGVGERVERAADRTLGGEKFVTAVIAEIRPMGGTTLLNFGHPPPMIVGPRGQVRFPEPPAYSLPLGLGLRQDQPPLPFEVDFHPGDQMLLYTDGVTEARDRSGTFYPLGERAHVLADRDPQRALEALRADLIRHTGGPLHDDAAMLLLRYQDAGDPSRPARADAATGDGGDAVGD</sequence>
<feature type="transmembrane region" description="Helical" evidence="3">
    <location>
        <begin position="62"/>
        <end position="80"/>
    </location>
</feature>
<dbReference type="PANTHER" id="PTHR43156">
    <property type="entry name" value="STAGE II SPORULATION PROTEIN E-RELATED"/>
    <property type="match status" value="1"/>
</dbReference>
<organism evidence="5 6">
    <name type="scientific">Actinacidiphila yanglinensis</name>
    <dbReference type="NCBI Taxonomy" id="310779"/>
    <lineage>
        <taxon>Bacteria</taxon>
        <taxon>Bacillati</taxon>
        <taxon>Actinomycetota</taxon>
        <taxon>Actinomycetes</taxon>
        <taxon>Kitasatosporales</taxon>
        <taxon>Streptomycetaceae</taxon>
        <taxon>Actinacidiphila</taxon>
    </lineage>
</organism>
<feature type="transmembrane region" description="Helical" evidence="3">
    <location>
        <begin position="137"/>
        <end position="155"/>
    </location>
</feature>
<dbReference type="SUPFAM" id="SSF81606">
    <property type="entry name" value="PP2C-like"/>
    <property type="match status" value="1"/>
</dbReference>
<name>A0A1H6C9R2_9ACTN</name>
<dbReference type="FunFam" id="3.60.40.10:FF:000058">
    <property type="entry name" value="Stage II sporulation protein E"/>
    <property type="match status" value="1"/>
</dbReference>
<protein>
    <submittedName>
        <fullName evidence="5">Stage II sporulation protein E (SpoIIE)</fullName>
    </submittedName>
</protein>
<feature type="domain" description="PPM-type phosphatase" evidence="4">
    <location>
        <begin position="189"/>
        <end position="403"/>
    </location>
</feature>
<evidence type="ECO:0000313" key="5">
    <source>
        <dbReference type="EMBL" id="SEG69701.1"/>
    </source>
</evidence>
<feature type="region of interest" description="Disordered" evidence="2">
    <location>
        <begin position="1"/>
        <end position="54"/>
    </location>
</feature>
<evidence type="ECO:0000256" key="2">
    <source>
        <dbReference type="SAM" id="MobiDB-lite"/>
    </source>
</evidence>
<accession>A0A1H6C9R2</accession>